<dbReference type="AlphaFoldDB" id="A0A1N7N6S6"/>
<organism evidence="1 2">
    <name type="scientific">Kroppenstedtia eburnea</name>
    <dbReference type="NCBI Taxonomy" id="714067"/>
    <lineage>
        <taxon>Bacteria</taxon>
        <taxon>Bacillati</taxon>
        <taxon>Bacillota</taxon>
        <taxon>Bacilli</taxon>
        <taxon>Bacillales</taxon>
        <taxon>Thermoactinomycetaceae</taxon>
        <taxon>Kroppenstedtia</taxon>
    </lineage>
</organism>
<proteinExistence type="predicted"/>
<protein>
    <submittedName>
        <fullName evidence="1">Uncharacterized protein</fullName>
    </submittedName>
</protein>
<evidence type="ECO:0000313" key="1">
    <source>
        <dbReference type="EMBL" id="SIS93958.1"/>
    </source>
</evidence>
<keyword evidence="2" id="KW-1185">Reference proteome</keyword>
<dbReference type="EMBL" id="FTOD01000008">
    <property type="protein sequence ID" value="SIS93958.1"/>
    <property type="molecule type" value="Genomic_DNA"/>
</dbReference>
<dbReference type="Proteomes" id="UP000186795">
    <property type="component" value="Unassembled WGS sequence"/>
</dbReference>
<name>A0A1N7N6S6_9BACL</name>
<accession>A0A1N7N6S6</accession>
<dbReference type="RefSeq" id="WP_009710009.1">
    <property type="nucleotide sequence ID" value="NZ_CP048103.1"/>
</dbReference>
<reference evidence="2" key="1">
    <citation type="submission" date="2017-01" db="EMBL/GenBank/DDBJ databases">
        <authorList>
            <person name="Varghese N."/>
            <person name="Submissions S."/>
        </authorList>
    </citation>
    <scope>NUCLEOTIDE SEQUENCE [LARGE SCALE GENOMIC DNA]</scope>
    <source>
        <strain evidence="2">DSM 45196</strain>
    </source>
</reference>
<sequence length="94" mass="10176">MNFWRLYCEVNHKIKTSETDFAVVGGGPAGSLTPWHPVGTTGFTLYQSLSRRGEFQKEKGLISGLDLLARPARELVPGGVDGHGMITASQIMEG</sequence>
<gene>
    <name evidence="1" type="ORF">SAMN05421790_1086</name>
</gene>
<evidence type="ECO:0000313" key="2">
    <source>
        <dbReference type="Proteomes" id="UP000186795"/>
    </source>
</evidence>